<evidence type="ECO:0000256" key="2">
    <source>
        <dbReference type="ARBA" id="ARBA00022792"/>
    </source>
</evidence>
<dbReference type="AlphaFoldDB" id="G8ZL67"/>
<keyword evidence="3" id="KW-0813">Transport</keyword>
<evidence type="ECO:0000256" key="1">
    <source>
        <dbReference type="ARBA" id="ARBA00004273"/>
    </source>
</evidence>
<dbReference type="InterPro" id="IPR036869">
    <property type="entry name" value="J_dom_sf"/>
</dbReference>
<dbReference type="SUPFAM" id="SSF46565">
    <property type="entry name" value="Chaperone J-domain"/>
    <property type="match status" value="1"/>
</dbReference>
<evidence type="ECO:0000256" key="5">
    <source>
        <dbReference type="ARBA" id="ARBA00023136"/>
    </source>
</evidence>
<dbReference type="FunFam" id="1.10.287.110:FF:000001">
    <property type="entry name" value="Import inner membrane translocase subunit tim14"/>
    <property type="match status" value="1"/>
</dbReference>
<dbReference type="GO" id="GO:0001671">
    <property type="term" value="F:ATPase activator activity"/>
    <property type="evidence" value="ECO:0007669"/>
    <property type="project" value="EnsemblFungi"/>
</dbReference>
<dbReference type="RefSeq" id="XP_003678572.1">
    <property type="nucleotide sequence ID" value="XM_003678524.1"/>
</dbReference>
<evidence type="ECO:0000256" key="4">
    <source>
        <dbReference type="ARBA" id="ARBA00023128"/>
    </source>
</evidence>
<keyword evidence="3" id="KW-0811">Translocation</keyword>
<dbReference type="Gene3D" id="1.10.287.110">
    <property type="entry name" value="DnaJ domain"/>
    <property type="match status" value="1"/>
</dbReference>
<dbReference type="GO" id="GO:0001405">
    <property type="term" value="C:PAM complex, Tim23 associated import motor"/>
    <property type="evidence" value="ECO:0007669"/>
    <property type="project" value="EnsemblFungi"/>
</dbReference>
<dbReference type="eggNOG" id="KOG0723">
    <property type="taxonomic scope" value="Eukaryota"/>
</dbReference>
<evidence type="ECO:0000259" key="7">
    <source>
        <dbReference type="PROSITE" id="PS50076"/>
    </source>
</evidence>
<dbReference type="FunCoup" id="G8ZL67">
    <property type="interactions" value="95"/>
</dbReference>
<protein>
    <recommendedName>
        <fullName evidence="7">J domain-containing protein</fullName>
    </recommendedName>
</protein>
<keyword evidence="6" id="KW-0143">Chaperone</keyword>
<dbReference type="InterPro" id="IPR001623">
    <property type="entry name" value="DnaJ_domain"/>
</dbReference>
<dbReference type="OrthoDB" id="240298at2759"/>
<accession>G8ZL67</accession>
<name>G8ZL67_TORDE</name>
<evidence type="ECO:0000313" key="8">
    <source>
        <dbReference type="EMBL" id="CCE89361.1"/>
    </source>
</evidence>
<keyword evidence="2" id="KW-0999">Mitochondrion inner membrane</keyword>
<organism evidence="8 9">
    <name type="scientific">Torulaspora delbrueckii</name>
    <name type="common">Yeast</name>
    <name type="synonym">Candida colliculosa</name>
    <dbReference type="NCBI Taxonomy" id="4950"/>
    <lineage>
        <taxon>Eukaryota</taxon>
        <taxon>Fungi</taxon>
        <taxon>Dikarya</taxon>
        <taxon>Ascomycota</taxon>
        <taxon>Saccharomycotina</taxon>
        <taxon>Saccharomycetes</taxon>
        <taxon>Saccharomycetales</taxon>
        <taxon>Saccharomycetaceae</taxon>
        <taxon>Torulaspora</taxon>
    </lineage>
</organism>
<dbReference type="CDD" id="cd06257">
    <property type="entry name" value="DnaJ"/>
    <property type="match status" value="1"/>
</dbReference>
<dbReference type="EMBL" id="HE616742">
    <property type="protein sequence ID" value="CCE89361.1"/>
    <property type="molecule type" value="Genomic_DNA"/>
</dbReference>
<keyword evidence="3" id="KW-0653">Protein transport</keyword>
<dbReference type="GO" id="GO:0030150">
    <property type="term" value="P:protein import into mitochondrial matrix"/>
    <property type="evidence" value="ECO:0007669"/>
    <property type="project" value="EnsemblFungi"/>
</dbReference>
<proteinExistence type="predicted"/>
<dbReference type="Proteomes" id="UP000005627">
    <property type="component" value="Chromosome 1"/>
</dbReference>
<dbReference type="KEGG" id="tdl:TDEL_0A00290"/>
<reference evidence="8 9" key="1">
    <citation type="journal article" date="2011" name="Proc. Natl. Acad. Sci. U.S.A.">
        <title>Evolutionary erosion of yeast sex chromosomes by mating-type switching accidents.</title>
        <authorList>
            <person name="Gordon J.L."/>
            <person name="Armisen D."/>
            <person name="Proux-Wera E."/>
            <person name="Oheigeartaigh S.S."/>
            <person name="Byrne K.P."/>
            <person name="Wolfe K.H."/>
        </authorList>
    </citation>
    <scope>NUCLEOTIDE SEQUENCE [LARGE SCALE GENOMIC DNA]</scope>
    <source>
        <strain evidence="9">ATCC 10662 / CBS 1146 / NBRC 0425 / NCYC 2629 / NRRL Y-866</strain>
    </source>
</reference>
<dbReference type="PROSITE" id="PS50076">
    <property type="entry name" value="DNAJ_2"/>
    <property type="match status" value="1"/>
</dbReference>
<dbReference type="HOGENOM" id="CLU_017633_13_4_1"/>
<evidence type="ECO:0000256" key="3">
    <source>
        <dbReference type="ARBA" id="ARBA00023010"/>
    </source>
</evidence>
<dbReference type="GeneID" id="11502970"/>
<dbReference type="STRING" id="1076872.G8ZL67"/>
<gene>
    <name evidence="8" type="primary">TDEL0A00290</name>
    <name evidence="8" type="ORF">TDEL_0A00290</name>
</gene>
<keyword evidence="5" id="KW-0472">Membrane</keyword>
<comment type="subcellular location">
    <subcellularLocation>
        <location evidence="1">Mitochondrion inner membrane</location>
    </subcellularLocation>
</comment>
<evidence type="ECO:0000256" key="6">
    <source>
        <dbReference type="ARBA" id="ARBA00023186"/>
    </source>
</evidence>
<dbReference type="InParanoid" id="G8ZL67"/>
<dbReference type="PANTHER" id="PTHR12763:SF29">
    <property type="entry name" value="MITOCHONDRIAL DNAJ HOMOLOG 2"/>
    <property type="match status" value="1"/>
</dbReference>
<feature type="domain" description="J" evidence="7">
    <location>
        <begin position="83"/>
        <end position="144"/>
    </location>
</feature>
<dbReference type="PANTHER" id="PTHR12763">
    <property type="match status" value="1"/>
</dbReference>
<keyword evidence="4" id="KW-0496">Mitochondrion</keyword>
<dbReference type="SMART" id="SM00271">
    <property type="entry name" value="DnaJ"/>
    <property type="match status" value="1"/>
</dbReference>
<sequence>MVLPIIIGLGVTIVALTARSGIRAWEAYKLLSPMAIARMNNIKLRAKPYPYNSKFQQGRLNESLKARLEEYRGGFHGKMTESEALLILNISPEEIESLDDKMLKRKYRMIMLQNHPDKGGSPYLAMKLNEAREVLEHSVMLRRR</sequence>
<evidence type="ECO:0000313" key="9">
    <source>
        <dbReference type="Proteomes" id="UP000005627"/>
    </source>
</evidence>
<keyword evidence="9" id="KW-1185">Reference proteome</keyword>